<dbReference type="GO" id="GO:0030036">
    <property type="term" value="P:actin cytoskeleton organization"/>
    <property type="evidence" value="ECO:0007669"/>
    <property type="project" value="InterPro"/>
</dbReference>
<dbReference type="GO" id="GO:0005856">
    <property type="term" value="C:cytoskeleton"/>
    <property type="evidence" value="ECO:0007669"/>
    <property type="project" value="UniProtKB-SubCell"/>
</dbReference>
<dbReference type="AlphaFoldDB" id="A0A9W7FZ79"/>
<comment type="caution">
    <text evidence="3">The sequence shown here is derived from an EMBL/GenBank/DDBJ whole genome shotgun (WGS) entry which is preliminary data.</text>
</comment>
<dbReference type="EMBL" id="BRYA01000586">
    <property type="protein sequence ID" value="GMI24572.1"/>
    <property type="molecule type" value="Genomic_DNA"/>
</dbReference>
<feature type="region of interest" description="Disordered" evidence="2">
    <location>
        <begin position="191"/>
        <end position="216"/>
    </location>
</feature>
<dbReference type="GO" id="GO:0034237">
    <property type="term" value="F:protein kinase A regulatory subunit binding"/>
    <property type="evidence" value="ECO:0007669"/>
    <property type="project" value="TreeGrafter"/>
</dbReference>
<evidence type="ECO:0000256" key="2">
    <source>
        <dbReference type="SAM" id="MobiDB-lite"/>
    </source>
</evidence>
<feature type="region of interest" description="Disordered" evidence="2">
    <location>
        <begin position="283"/>
        <end position="386"/>
    </location>
</feature>
<feature type="compositionally biased region" description="Gly residues" evidence="2">
    <location>
        <begin position="450"/>
        <end position="464"/>
    </location>
</feature>
<proteinExistence type="inferred from homology"/>
<feature type="compositionally biased region" description="Pro residues" evidence="2">
    <location>
        <begin position="333"/>
        <end position="346"/>
    </location>
</feature>
<feature type="region of interest" description="Disordered" evidence="2">
    <location>
        <begin position="445"/>
        <end position="464"/>
    </location>
</feature>
<dbReference type="Gene3D" id="1.20.5.340">
    <property type="match status" value="1"/>
</dbReference>
<evidence type="ECO:0000313" key="4">
    <source>
        <dbReference type="Proteomes" id="UP001165065"/>
    </source>
</evidence>
<comment type="similarity">
    <text evidence="1">Belongs to the SCAR/WAVE family.</text>
</comment>
<keyword evidence="4" id="KW-1185">Reference proteome</keyword>
<feature type="compositionally biased region" description="Basic and acidic residues" evidence="2">
    <location>
        <begin position="202"/>
        <end position="213"/>
    </location>
</feature>
<dbReference type="PANTHER" id="PTHR12902:SF1">
    <property type="entry name" value="WISKOTT-ALDRICH SYNDROME PROTEIN FAMILY MEMBER"/>
    <property type="match status" value="1"/>
</dbReference>
<name>A0A9W7FZ79_9STRA</name>
<dbReference type="InterPro" id="IPR028288">
    <property type="entry name" value="SCAR/WAVE_fam"/>
</dbReference>
<evidence type="ECO:0000256" key="1">
    <source>
        <dbReference type="ARBA" id="ARBA00006993"/>
    </source>
</evidence>
<dbReference type="GO" id="GO:0003779">
    <property type="term" value="F:actin binding"/>
    <property type="evidence" value="ECO:0007669"/>
    <property type="project" value="UniProtKB-KW"/>
</dbReference>
<dbReference type="Gene3D" id="6.10.280.150">
    <property type="match status" value="2"/>
</dbReference>
<organism evidence="3 4">
    <name type="scientific">Triparma columacea</name>
    <dbReference type="NCBI Taxonomy" id="722753"/>
    <lineage>
        <taxon>Eukaryota</taxon>
        <taxon>Sar</taxon>
        <taxon>Stramenopiles</taxon>
        <taxon>Ochrophyta</taxon>
        <taxon>Bolidophyceae</taxon>
        <taxon>Parmales</taxon>
        <taxon>Triparmaceae</taxon>
        <taxon>Triparma</taxon>
    </lineage>
</organism>
<reference evidence="4" key="1">
    <citation type="journal article" date="2023" name="Commun. Biol.">
        <title>Genome analysis of Parmales, the sister group of diatoms, reveals the evolutionary specialization of diatoms from phago-mixotrophs to photoautotrophs.</title>
        <authorList>
            <person name="Ban H."/>
            <person name="Sato S."/>
            <person name="Yoshikawa S."/>
            <person name="Yamada K."/>
            <person name="Nakamura Y."/>
            <person name="Ichinomiya M."/>
            <person name="Sato N."/>
            <person name="Blanc-Mathieu R."/>
            <person name="Endo H."/>
            <person name="Kuwata A."/>
            <person name="Ogata H."/>
        </authorList>
    </citation>
    <scope>NUCLEOTIDE SEQUENCE [LARGE SCALE GENOMIC DNA]</scope>
</reference>
<dbReference type="OrthoDB" id="199681at2759"/>
<evidence type="ECO:0008006" key="5">
    <source>
        <dbReference type="Google" id="ProtNLM"/>
    </source>
</evidence>
<accession>A0A9W7FZ79</accession>
<feature type="compositionally biased region" description="Pro residues" evidence="2">
    <location>
        <begin position="293"/>
        <end position="307"/>
    </location>
</feature>
<feature type="compositionally biased region" description="Gly residues" evidence="2">
    <location>
        <begin position="283"/>
        <end position="292"/>
    </location>
</feature>
<dbReference type="Proteomes" id="UP001165065">
    <property type="component" value="Unassembled WGS sequence"/>
</dbReference>
<feature type="compositionally biased region" description="Basic and acidic residues" evidence="2">
    <location>
        <begin position="374"/>
        <end position="384"/>
    </location>
</feature>
<sequence>MPLVKRSLAHPLEYAEPTIYQSSPNNLVLQNVNEASMCGVMTQLGYLASYATEIFQDLCELADTTHKRVVICTERTRNVLEEIPKVQLALSQGDSSFSEMLQGKQDLVVEQEVVQQLFVATSLPAAIDARYRGGEVKEPPDFSPVEAAMTPEEHTKHGNCAKVYSDPHFFFSEWQKQEEVRFKEQMEIKAQKKAEKKARRAKEKELKQRERGLQKTVTAKKQLNWRNRYNQDDVGGAVVVGGGGGGGGGMQGLVTVSEVADARLETVDKQRGVMAAMRGAGGGAEGVGGGGGAPPPVPKRAAPPAPVPAAAAGGSFRPPPPPKPAGSKATGGQPPPPPKKAPPAPPVQGHQEYVEPEEYVHPVVQQQSRPAPPPKREMQKKEIMPKSALNMNVLAGIKGGAKLRKAEPIVKKVDPKMNLLASIKKKGAKGGLKKVDVEKIQKERRASGLAAGGGGGGGGMFGGGGGINAILERRKFLAEESDDSDTDDDDDWD</sequence>
<protein>
    <recommendedName>
        <fullName evidence="5">WH2 domain-containing protein</fullName>
    </recommendedName>
</protein>
<evidence type="ECO:0000313" key="3">
    <source>
        <dbReference type="EMBL" id="GMI24572.1"/>
    </source>
</evidence>
<gene>
    <name evidence="3" type="ORF">TrCOL_g6088</name>
</gene>
<dbReference type="PANTHER" id="PTHR12902">
    <property type="entry name" value="WASP-1"/>
    <property type="match status" value="1"/>
</dbReference>
<dbReference type="GO" id="GO:2000601">
    <property type="term" value="P:positive regulation of Arp2/3 complex-mediated actin nucleation"/>
    <property type="evidence" value="ECO:0007669"/>
    <property type="project" value="TreeGrafter"/>
</dbReference>
<dbReference type="GO" id="GO:0071933">
    <property type="term" value="F:Arp2/3 complex binding"/>
    <property type="evidence" value="ECO:0007669"/>
    <property type="project" value="TreeGrafter"/>
</dbReference>